<dbReference type="Gene3D" id="3.90.1170.20">
    <property type="entry name" value="Quinolinate phosphoribosyl transferase, N-terminal domain"/>
    <property type="match status" value="1"/>
</dbReference>
<dbReference type="InterPro" id="IPR022412">
    <property type="entry name" value="Quinolinate_PRibosylTrfase_N"/>
</dbReference>
<dbReference type="Pfam" id="PF02749">
    <property type="entry name" value="QRPTase_N"/>
    <property type="match status" value="1"/>
</dbReference>
<keyword evidence="3 6" id="KW-0662">Pyridine nucleotide biosynthesis</keyword>
<dbReference type="FunFam" id="3.20.20.70:FF:000030">
    <property type="entry name" value="Nicotinate-nucleotide pyrophosphorylase, carboxylating"/>
    <property type="match status" value="1"/>
</dbReference>
<dbReference type="PANTHER" id="PTHR32179:SF3">
    <property type="entry name" value="NICOTINATE-NUCLEOTIDE PYROPHOSPHORYLASE [CARBOXYLATING]"/>
    <property type="match status" value="1"/>
</dbReference>
<dbReference type="GO" id="GO:0009435">
    <property type="term" value="P:NAD+ biosynthetic process"/>
    <property type="evidence" value="ECO:0007669"/>
    <property type="project" value="UniProtKB-UniPathway"/>
</dbReference>
<comment type="similarity">
    <text evidence="2 6">Belongs to the NadC/ModD family.</text>
</comment>
<evidence type="ECO:0000259" key="9">
    <source>
        <dbReference type="Pfam" id="PF02749"/>
    </source>
</evidence>
<dbReference type="InterPro" id="IPR037128">
    <property type="entry name" value="Quinolinate_PRibosylTase_N_sf"/>
</dbReference>
<accession>A0A1H3J1X0</accession>
<evidence type="ECO:0000259" key="8">
    <source>
        <dbReference type="Pfam" id="PF01729"/>
    </source>
</evidence>
<dbReference type="Pfam" id="PF01729">
    <property type="entry name" value="QRPTase_C"/>
    <property type="match status" value="1"/>
</dbReference>
<comment type="function">
    <text evidence="6">Involved in the catabolism of quinolinic acid (QA).</text>
</comment>
<dbReference type="InterPro" id="IPR013785">
    <property type="entry name" value="Aldolase_TIM"/>
</dbReference>
<dbReference type="Proteomes" id="UP000199079">
    <property type="component" value="Unassembled WGS sequence"/>
</dbReference>
<organism evidence="10 11">
    <name type="scientific">Halopenitus persicus</name>
    <dbReference type="NCBI Taxonomy" id="1048396"/>
    <lineage>
        <taxon>Archaea</taxon>
        <taxon>Methanobacteriati</taxon>
        <taxon>Methanobacteriota</taxon>
        <taxon>Stenosarchaea group</taxon>
        <taxon>Halobacteria</taxon>
        <taxon>Halobacteriales</taxon>
        <taxon>Haloferacaceae</taxon>
        <taxon>Halopenitus</taxon>
    </lineage>
</organism>
<name>A0A1H3J1X0_9EURY</name>
<comment type="pathway">
    <text evidence="1 6">Cofactor biosynthesis; NAD(+) biosynthesis; nicotinate D-ribonucleotide from quinolinate: step 1/1.</text>
</comment>
<dbReference type="EMBL" id="FNPC01000004">
    <property type="protein sequence ID" value="SDY33585.1"/>
    <property type="molecule type" value="Genomic_DNA"/>
</dbReference>
<dbReference type="UniPathway" id="UPA00253">
    <property type="reaction ID" value="UER00331"/>
</dbReference>
<dbReference type="RefSeq" id="WP_039400481.1">
    <property type="nucleotide sequence ID" value="NZ_FNPC01000004.1"/>
</dbReference>
<evidence type="ECO:0000256" key="6">
    <source>
        <dbReference type="PIRNR" id="PIRNR006250"/>
    </source>
</evidence>
<dbReference type="OrthoDB" id="115072at2157"/>
<dbReference type="GO" id="GO:0034213">
    <property type="term" value="P:quinolinate catabolic process"/>
    <property type="evidence" value="ECO:0007669"/>
    <property type="project" value="TreeGrafter"/>
</dbReference>
<evidence type="ECO:0000313" key="11">
    <source>
        <dbReference type="Proteomes" id="UP000199079"/>
    </source>
</evidence>
<evidence type="ECO:0000256" key="2">
    <source>
        <dbReference type="ARBA" id="ARBA00009400"/>
    </source>
</evidence>
<dbReference type="PANTHER" id="PTHR32179">
    <property type="entry name" value="NICOTINATE-NUCLEOTIDE PYROPHOSPHORYLASE [CARBOXYLATING]"/>
    <property type="match status" value="1"/>
</dbReference>
<dbReference type="InterPro" id="IPR027277">
    <property type="entry name" value="NadC/ModD"/>
</dbReference>
<keyword evidence="4 6" id="KW-0328">Glycosyltransferase</keyword>
<evidence type="ECO:0000256" key="7">
    <source>
        <dbReference type="SAM" id="MobiDB-lite"/>
    </source>
</evidence>
<comment type="catalytic activity">
    <reaction evidence="6">
        <text>nicotinate beta-D-ribonucleotide + CO2 + diphosphate = quinolinate + 5-phospho-alpha-D-ribose 1-diphosphate + 2 H(+)</text>
        <dbReference type="Rhea" id="RHEA:12733"/>
        <dbReference type="ChEBI" id="CHEBI:15378"/>
        <dbReference type="ChEBI" id="CHEBI:16526"/>
        <dbReference type="ChEBI" id="CHEBI:29959"/>
        <dbReference type="ChEBI" id="CHEBI:33019"/>
        <dbReference type="ChEBI" id="CHEBI:57502"/>
        <dbReference type="ChEBI" id="CHEBI:58017"/>
        <dbReference type="EC" id="2.4.2.19"/>
    </reaction>
</comment>
<dbReference type="InterPro" id="IPR036068">
    <property type="entry name" value="Nicotinate_pribotase-like_C"/>
</dbReference>
<feature type="domain" description="Quinolinate phosphoribosyl transferase C-terminal" evidence="8">
    <location>
        <begin position="101"/>
        <end position="287"/>
    </location>
</feature>
<protein>
    <recommendedName>
        <fullName evidence="6">Nicotinate-nucleotide pyrophosphorylase [carboxylating]</fullName>
        <ecNumber evidence="6">2.4.2.19</ecNumber>
    </recommendedName>
    <alternativeName>
        <fullName evidence="6">Quinolinate phosphoribosyltransferase [decarboxylating]</fullName>
    </alternativeName>
</protein>
<feature type="domain" description="Quinolinate phosphoribosyl transferase N-terminal" evidence="9">
    <location>
        <begin position="28"/>
        <end position="99"/>
    </location>
</feature>
<dbReference type="PIRSF" id="PIRSF006250">
    <property type="entry name" value="NadC_ModD"/>
    <property type="match status" value="1"/>
</dbReference>
<dbReference type="GeneID" id="43839374"/>
<keyword evidence="5 6" id="KW-0808">Transferase</keyword>
<reference evidence="11" key="1">
    <citation type="submission" date="2016-10" db="EMBL/GenBank/DDBJ databases">
        <authorList>
            <person name="Varghese N."/>
            <person name="Submissions S."/>
        </authorList>
    </citation>
    <scope>NUCLEOTIDE SEQUENCE [LARGE SCALE GENOMIC DNA]</scope>
    <source>
        <strain evidence="11">DC30,IBRC 10041,KCTC 4046</strain>
    </source>
</reference>
<dbReference type="InterPro" id="IPR004393">
    <property type="entry name" value="NadC"/>
</dbReference>
<dbReference type="NCBIfam" id="TIGR00078">
    <property type="entry name" value="nadC"/>
    <property type="match status" value="1"/>
</dbReference>
<dbReference type="EC" id="2.4.2.19" evidence="6"/>
<evidence type="ECO:0000256" key="3">
    <source>
        <dbReference type="ARBA" id="ARBA00022642"/>
    </source>
</evidence>
<dbReference type="Gene3D" id="3.20.20.70">
    <property type="entry name" value="Aldolase class I"/>
    <property type="match status" value="1"/>
</dbReference>
<comment type="subunit">
    <text evidence="6">Hexamer formed by 3 homodimers.</text>
</comment>
<evidence type="ECO:0000256" key="1">
    <source>
        <dbReference type="ARBA" id="ARBA00004893"/>
    </source>
</evidence>
<dbReference type="SUPFAM" id="SSF54675">
    <property type="entry name" value="Nicotinate/Quinolinate PRTase N-terminal domain-like"/>
    <property type="match status" value="1"/>
</dbReference>
<dbReference type="GO" id="GO:0004514">
    <property type="term" value="F:nicotinate-nucleotide diphosphorylase (carboxylating) activity"/>
    <property type="evidence" value="ECO:0007669"/>
    <property type="project" value="UniProtKB-EC"/>
</dbReference>
<gene>
    <name evidence="10" type="ORF">SAMN05216564_104343</name>
</gene>
<evidence type="ECO:0000256" key="5">
    <source>
        <dbReference type="ARBA" id="ARBA00022679"/>
    </source>
</evidence>
<dbReference type="InterPro" id="IPR002638">
    <property type="entry name" value="Quinolinate_PRibosylTrfase_C"/>
</dbReference>
<dbReference type="AlphaFoldDB" id="A0A1H3J1X0"/>
<dbReference type="GO" id="GO:0005737">
    <property type="term" value="C:cytoplasm"/>
    <property type="evidence" value="ECO:0007669"/>
    <property type="project" value="TreeGrafter"/>
</dbReference>
<evidence type="ECO:0000313" key="10">
    <source>
        <dbReference type="EMBL" id="SDY33585.1"/>
    </source>
</evidence>
<proteinExistence type="inferred from homology"/>
<evidence type="ECO:0000256" key="4">
    <source>
        <dbReference type="ARBA" id="ARBA00022676"/>
    </source>
</evidence>
<dbReference type="CDD" id="cd01572">
    <property type="entry name" value="QPRTase"/>
    <property type="match status" value="1"/>
</dbReference>
<sequence length="291" mass="30281">MPIERSTVEAWLREDLGHHDVTNHVPGETTGRLVVREAGVVAGLEAAAAVFEHLDVAVTDRLADGDAVEPGEVVLAVSGPARDVLRGERAATNVVAHASGVATRTRRAVAAAREVSESVRIAGTRKTTPGLRGVEKRAIAAGGGDTHRLDLSHMAMVKDNHVAELGLEGAIERVRERTSFATLIEVEAEDVATAREAALAGADAVLLDNMAPETVERAVATLADADRRDTADAESWTDPGNAAAPGSVITEASGGITLETVREYAATGVDVVSMGSLTHSAPSLDHSFRTG</sequence>
<feature type="region of interest" description="Disordered" evidence="7">
    <location>
        <begin position="226"/>
        <end position="248"/>
    </location>
</feature>
<dbReference type="SUPFAM" id="SSF51690">
    <property type="entry name" value="Nicotinate/Quinolinate PRTase C-terminal domain-like"/>
    <property type="match status" value="1"/>
</dbReference>
<keyword evidence="11" id="KW-1185">Reference proteome</keyword>